<evidence type="ECO:0000256" key="1">
    <source>
        <dbReference type="SAM" id="MobiDB-lite"/>
    </source>
</evidence>
<dbReference type="Proteomes" id="UP000887566">
    <property type="component" value="Unplaced"/>
</dbReference>
<reference evidence="3" key="1">
    <citation type="submission" date="2022-11" db="UniProtKB">
        <authorList>
            <consortium name="WormBaseParasite"/>
        </authorList>
    </citation>
    <scope>IDENTIFICATION</scope>
</reference>
<accession>A0A914XN29</accession>
<dbReference type="AlphaFoldDB" id="A0A914XN29"/>
<keyword evidence="2" id="KW-1185">Reference proteome</keyword>
<organism evidence="2 3">
    <name type="scientific">Plectus sambesii</name>
    <dbReference type="NCBI Taxonomy" id="2011161"/>
    <lineage>
        <taxon>Eukaryota</taxon>
        <taxon>Metazoa</taxon>
        <taxon>Ecdysozoa</taxon>
        <taxon>Nematoda</taxon>
        <taxon>Chromadorea</taxon>
        <taxon>Plectida</taxon>
        <taxon>Plectina</taxon>
        <taxon>Plectoidea</taxon>
        <taxon>Plectidae</taxon>
        <taxon>Plectus</taxon>
    </lineage>
</organism>
<feature type="compositionally biased region" description="Polar residues" evidence="1">
    <location>
        <begin position="30"/>
        <end position="43"/>
    </location>
</feature>
<sequence>MGLFLAVARAALDRSVISRQSVTEERVGSPATSSAGGRSSKVQRSPIPSAATEPKPQPTTARVVRVGSFQVMMTARKHTTWQRYGRFFSRLVAVGRRANDRDGQRKPH</sequence>
<dbReference type="WBParaSite" id="PSAMB.scaffold893size39148.g9516.t1">
    <property type="protein sequence ID" value="PSAMB.scaffold893size39148.g9516.t1"/>
    <property type="gene ID" value="PSAMB.scaffold893size39148.g9516"/>
</dbReference>
<feature type="region of interest" description="Disordered" evidence="1">
    <location>
        <begin position="18"/>
        <end position="60"/>
    </location>
</feature>
<proteinExistence type="predicted"/>
<name>A0A914XN29_9BILA</name>
<protein>
    <submittedName>
        <fullName evidence="3">Secreted protein</fullName>
    </submittedName>
</protein>
<evidence type="ECO:0000313" key="3">
    <source>
        <dbReference type="WBParaSite" id="PSAMB.scaffold893size39148.g9516.t1"/>
    </source>
</evidence>
<evidence type="ECO:0000313" key="2">
    <source>
        <dbReference type="Proteomes" id="UP000887566"/>
    </source>
</evidence>